<dbReference type="EMBL" id="DYDO01000008">
    <property type="protein sequence ID" value="DBA19010.1"/>
    <property type="molecule type" value="Genomic_DNA"/>
</dbReference>
<protein>
    <submittedName>
        <fullName evidence="1">Uncharacterized protein</fullName>
    </submittedName>
</protein>
<proteinExistence type="predicted"/>
<evidence type="ECO:0000313" key="1">
    <source>
        <dbReference type="EMBL" id="DBA19010.1"/>
    </source>
</evidence>
<reference evidence="1" key="1">
    <citation type="thesis" date="2020" institute="ProQuest LLC" country="789 East Eisenhower Parkway, Ann Arbor, MI, USA">
        <title>Comparative Genomics and Chromosome Evolution.</title>
        <authorList>
            <person name="Mudd A.B."/>
        </authorList>
    </citation>
    <scope>NUCLEOTIDE SEQUENCE</scope>
    <source>
        <strain evidence="1">1538</strain>
        <tissue evidence="1">Blood</tissue>
    </source>
</reference>
<keyword evidence="2" id="KW-1185">Reference proteome</keyword>
<dbReference type="Proteomes" id="UP001181693">
    <property type="component" value="Unassembled WGS sequence"/>
</dbReference>
<dbReference type="AlphaFoldDB" id="A0AAV3A247"/>
<evidence type="ECO:0000313" key="2">
    <source>
        <dbReference type="Proteomes" id="UP001181693"/>
    </source>
</evidence>
<sequence length="88" mass="9893">MYIRHGIPVGLCEYVVLFRYWLLQVASFNFFRDHLGRFPPVDLKKGATSQSAPVSRGGHRFGKGLFCVTWLSSPAKPITLPLTLSFGH</sequence>
<accession>A0AAV3A247</accession>
<name>A0AAV3A247_PYXAD</name>
<organism evidence="1 2">
    <name type="scientific">Pyxicephalus adspersus</name>
    <name type="common">African bullfrog</name>
    <dbReference type="NCBI Taxonomy" id="30357"/>
    <lineage>
        <taxon>Eukaryota</taxon>
        <taxon>Metazoa</taxon>
        <taxon>Chordata</taxon>
        <taxon>Craniata</taxon>
        <taxon>Vertebrata</taxon>
        <taxon>Euteleostomi</taxon>
        <taxon>Amphibia</taxon>
        <taxon>Batrachia</taxon>
        <taxon>Anura</taxon>
        <taxon>Neobatrachia</taxon>
        <taxon>Ranoidea</taxon>
        <taxon>Pyxicephalidae</taxon>
        <taxon>Pyxicephalinae</taxon>
        <taxon>Pyxicephalus</taxon>
    </lineage>
</organism>
<gene>
    <name evidence="1" type="ORF">GDO54_014895</name>
</gene>
<comment type="caution">
    <text evidence="1">The sequence shown here is derived from an EMBL/GenBank/DDBJ whole genome shotgun (WGS) entry which is preliminary data.</text>
</comment>